<dbReference type="GO" id="GO:0015252">
    <property type="term" value="F:proton channel activity"/>
    <property type="evidence" value="ECO:0007669"/>
    <property type="project" value="InterPro"/>
</dbReference>
<evidence type="ECO:0000256" key="3">
    <source>
        <dbReference type="ARBA" id="ARBA00022448"/>
    </source>
</evidence>
<dbReference type="RefSeq" id="WP_003642150.1">
    <property type="nucleotide sequence ID" value="NZ_AP028145.1"/>
</dbReference>
<dbReference type="GO" id="GO:0016020">
    <property type="term" value="C:membrane"/>
    <property type="evidence" value="ECO:0007669"/>
    <property type="project" value="UniProtKB-SubCell"/>
</dbReference>
<keyword evidence="8" id="KW-1133">Transmembrane helix</keyword>
<comment type="catalytic activity">
    <reaction evidence="12">
        <text>K(+)(in) = K(+)(out)</text>
        <dbReference type="Rhea" id="RHEA:29463"/>
        <dbReference type="ChEBI" id="CHEBI:29103"/>
    </reaction>
</comment>
<evidence type="ECO:0000256" key="12">
    <source>
        <dbReference type="ARBA" id="ARBA00034430"/>
    </source>
</evidence>
<keyword evidence="6" id="KW-0631">Potassium channel</keyword>
<dbReference type="PANTHER" id="PTHR31462">
    <property type="entry name" value="ENDOSOMAL/LYSOSOMAL POTASSIUM CHANNEL TMEM175"/>
    <property type="match status" value="1"/>
</dbReference>
<protein>
    <submittedName>
        <fullName evidence="13">Potassium channel</fullName>
    </submittedName>
</protein>
<comment type="similarity">
    <text evidence="2">Belongs to the TMEM175 family.</text>
</comment>
<evidence type="ECO:0000256" key="5">
    <source>
        <dbReference type="ARBA" id="ARBA00022692"/>
    </source>
</evidence>
<evidence type="ECO:0000256" key="6">
    <source>
        <dbReference type="ARBA" id="ARBA00022826"/>
    </source>
</evidence>
<comment type="subcellular location">
    <subcellularLocation>
        <location evidence="1">Membrane</location>
        <topology evidence="1">Multi-pass membrane protein</topology>
    </subcellularLocation>
</comment>
<comment type="caution">
    <text evidence="13">The sequence shown here is derived from an EMBL/GenBank/DDBJ whole genome shotgun (WGS) entry which is preliminary data.</text>
</comment>
<dbReference type="PANTHER" id="PTHR31462:SF5">
    <property type="entry name" value="ENDOSOMAL_LYSOSOMAL PROTON CHANNEL TMEM175"/>
    <property type="match status" value="1"/>
</dbReference>
<keyword evidence="11 13" id="KW-0407">Ion channel</keyword>
<evidence type="ECO:0000256" key="11">
    <source>
        <dbReference type="ARBA" id="ARBA00023303"/>
    </source>
</evidence>
<evidence type="ECO:0000256" key="10">
    <source>
        <dbReference type="ARBA" id="ARBA00023136"/>
    </source>
</evidence>
<dbReference type="PATRIC" id="fig|1590.143.peg.1832"/>
<gene>
    <name evidence="13" type="ORF">LPJSA22_02606</name>
</gene>
<evidence type="ECO:0000256" key="4">
    <source>
        <dbReference type="ARBA" id="ARBA00022538"/>
    </source>
</evidence>
<evidence type="ECO:0000256" key="2">
    <source>
        <dbReference type="ARBA" id="ARBA00006920"/>
    </source>
</evidence>
<organism evidence="13 14">
    <name type="scientific">Lactiplantibacillus plantarum</name>
    <name type="common">Lactobacillus plantarum</name>
    <dbReference type="NCBI Taxonomy" id="1590"/>
    <lineage>
        <taxon>Bacteria</taxon>
        <taxon>Bacillati</taxon>
        <taxon>Bacillota</taxon>
        <taxon>Bacilli</taxon>
        <taxon>Lactobacillales</taxon>
        <taxon>Lactobacillaceae</taxon>
        <taxon>Lactiplantibacillus</taxon>
    </lineage>
</organism>
<keyword evidence="10" id="KW-0472">Membrane</keyword>
<keyword evidence="5" id="KW-0812">Transmembrane</keyword>
<dbReference type="Pfam" id="PF06736">
    <property type="entry name" value="TMEM175"/>
    <property type="match status" value="1"/>
</dbReference>
<dbReference type="AlphaFoldDB" id="A0A0G9F633"/>
<proteinExistence type="inferred from homology"/>
<keyword evidence="7" id="KW-0630">Potassium</keyword>
<keyword evidence="9" id="KW-0406">Ion transport</keyword>
<dbReference type="EMBL" id="MCOL01000001">
    <property type="protein sequence ID" value="ODO62588.1"/>
    <property type="molecule type" value="Genomic_DNA"/>
</dbReference>
<evidence type="ECO:0000313" key="13">
    <source>
        <dbReference type="EMBL" id="ODO62588.1"/>
    </source>
</evidence>
<keyword evidence="4" id="KW-0633">Potassium transport</keyword>
<evidence type="ECO:0000313" key="14">
    <source>
        <dbReference type="Proteomes" id="UP000094892"/>
    </source>
</evidence>
<name>A0A0G9F633_LACPN</name>
<dbReference type="Proteomes" id="UP000094892">
    <property type="component" value="Unassembled WGS sequence"/>
</dbReference>
<evidence type="ECO:0000256" key="1">
    <source>
        <dbReference type="ARBA" id="ARBA00004141"/>
    </source>
</evidence>
<keyword evidence="3" id="KW-0813">Transport</keyword>
<sequence length="192" mass="21398">MNNERLTAFEDAILAIIMTILVLDLSKPNPVSWTGLWALHASFFAYALSFFWIGLMWMSHHNSWQAVRTINMTTVLLTLVLLFFASLFPYTTSLVANSFDNATAQALYGIIIIAISLLNVGLSLNLGRLNPRAKFGLLYKTPTWVVLLDLGIKLIGLILAITIYPQAMIYSIFIAGLVLSISMTTNRQVKLN</sequence>
<accession>A0A0G9F633</accession>
<reference evidence="13 14" key="1">
    <citation type="submission" date="2016-08" db="EMBL/GenBank/DDBJ databases">
        <title>Genome sequencing of Lactobacillus plantarum JSA22, isolated from fermented soybean paste.</title>
        <authorList>
            <person name="Choi H.S."/>
        </authorList>
    </citation>
    <scope>NUCLEOTIDE SEQUENCE [LARGE SCALE GENOMIC DNA]</scope>
    <source>
        <strain evidence="13 14">JSA22</strain>
    </source>
</reference>
<evidence type="ECO:0000256" key="7">
    <source>
        <dbReference type="ARBA" id="ARBA00022958"/>
    </source>
</evidence>
<evidence type="ECO:0000256" key="9">
    <source>
        <dbReference type="ARBA" id="ARBA00023065"/>
    </source>
</evidence>
<evidence type="ECO:0000256" key="8">
    <source>
        <dbReference type="ARBA" id="ARBA00022989"/>
    </source>
</evidence>
<dbReference type="GO" id="GO:0005267">
    <property type="term" value="F:potassium channel activity"/>
    <property type="evidence" value="ECO:0007669"/>
    <property type="project" value="UniProtKB-KW"/>
</dbReference>
<dbReference type="InterPro" id="IPR010617">
    <property type="entry name" value="TMEM175-like"/>
</dbReference>